<feature type="region of interest" description="Disordered" evidence="1">
    <location>
        <begin position="175"/>
        <end position="196"/>
    </location>
</feature>
<accession>A0A841I148</accession>
<dbReference type="NCBIfam" id="NF038325">
    <property type="entry name" value="DISARM_DrmAS"/>
    <property type="match status" value="1"/>
</dbReference>
<proteinExistence type="predicted"/>
<evidence type="ECO:0000313" key="4">
    <source>
        <dbReference type="Proteomes" id="UP000569951"/>
    </source>
</evidence>
<feature type="region of interest" description="Disordered" evidence="1">
    <location>
        <begin position="975"/>
        <end position="994"/>
    </location>
</feature>
<dbReference type="CDD" id="cd18785">
    <property type="entry name" value="SF2_C"/>
    <property type="match status" value="1"/>
</dbReference>
<gene>
    <name evidence="3" type="ORF">HNR42_002848</name>
</gene>
<protein>
    <recommendedName>
        <fullName evidence="2">Helicase C-terminal domain-containing protein</fullName>
    </recommendedName>
</protein>
<reference evidence="3 4" key="1">
    <citation type="submission" date="2020-08" db="EMBL/GenBank/DDBJ databases">
        <title>Genomic Encyclopedia of Type Strains, Phase IV (KMG-IV): sequencing the most valuable type-strain genomes for metagenomic binning, comparative biology and taxonomic classification.</title>
        <authorList>
            <person name="Goeker M."/>
        </authorList>
    </citation>
    <scope>NUCLEOTIDE SEQUENCE [LARGE SCALE GENOMIC DNA]</scope>
    <source>
        <strain evidence="3 4">DSM 21458</strain>
    </source>
</reference>
<dbReference type="Pfam" id="PF00271">
    <property type="entry name" value="Helicase_C"/>
    <property type="match status" value="1"/>
</dbReference>
<evidence type="ECO:0000259" key="2">
    <source>
        <dbReference type="SMART" id="SM00490"/>
    </source>
</evidence>
<keyword evidence="4" id="KW-1185">Reference proteome</keyword>
<dbReference type="RefSeq" id="WP_183988162.1">
    <property type="nucleotide sequence ID" value="NZ_JACHHG010000011.1"/>
</dbReference>
<sequence>MTDTIQSNAWLIIDALPTLDPRLVYYAIQLPSDRAAHGRICIDPSVQVEHWVLVANVAGEITRVGRVMRGRTDHDVTTFYFDKVHAVEPSVPLASLGLTLPTSHVAPVAWDAFASALPALGLPSCDAVPLIQDVVYVRELLELAVRDDLLGPAGGPHELIKDMSVRDRYLVGKLAPRQPADENDTRVEPATGVEDAEAPEEELVASLHEPGAEFARASGRVEPEDDALDEIDTTNNQSLVPSSMGLTFCVGPDVTRLSVEARWGRYERVPNDEHDFTKRRKKRKDKKKGKPDRAADTAQVDEYEDVKVKVWRRIPCGGVVTLTLDGDGPIDPLVADESQPEIRIQGTVRTNTLGERLVTLFLVNGQLEPDENKDRAWLFQPELVVRAAPDTLSRDVFRRRSQVDMVVDDQEREALAMIYRNRVEFAVGHGVAVHAVPSASDPTRAEEIRTVVIPRYEVPVTETPGLDPADRPEMRKMVQQGWLDMKRLASMDRVELMTALGCLVTDYEAWIEEQRGRIGSEVVGFDDVAHDALEKCREVLGRLRAGLETLNTDAHALEAFRFANRAMALQRVRSVYALKRRRKEEVELASLDVPSNRSWRPFQLAFLLLAIPSLADPTHADRTNPVEAFADLLWFPTGGGKTEAYLGVAAFAMGVRRLQGRRFGLDGSRGLAVVMRYTLRLLTLQQFQRATALLCAMEVLRREAPKVWGEEPFTLGLWVGNRVTPGTTEDAHKAIEALRSQDRNNAGLASPAQLTSCPWCGADIAPGRDIEVDRVAGRTWILCGDPLGRCDFSKAKTRHSGHLGLPVKVVDEEIYHRPPTMMIATVDKFAMMAWRPEVRTLFGRVNEECERHGLLWPGHDCGSGHRRQGSHSAARVKSVPAIRPPDLIVQDEFHLISGPLGTMVGLYETAVDELSAWPLGTSTVRPKVVASTATVRRAADQVRNVFMRRVAVFPPSGLDVEDNFFAVQRPVQHSHRSAQPLHGDALDSRPRGAHKPGRRYLGLCAPGSSRPAVLIRTYTAFLTAAQALFDRFGPVADPYMTLVGYFNSLRELGGMKRLAEDDVQTRSFRVQMSLVDRPGLAQRRVNDVRELTSRVSNQDIPKYLDRLEVRFDGSFERDEGRYVTCWKEGAARPIDVVLATNMLSVGVDVNRLGLMVVNGQPKGTAEYIQATSRVGRSFPGLVCSVLTWARPRDLSHYETFEHYHATFYQHVEAQSVTPFSPRAIDRGLTGTMLALMRHEFEPFAPNDGARALDRPDRPEVLQVKEAIVARAWYVTDDATKKNLTKAELEDRADQWAKEANMGGRILVYQKHGAGATAYPLLQAPGTKPWSDWTVPMSMREVEAGVRLVMEVDDRTTYDPAWRPRPIDHQEDQA</sequence>
<dbReference type="SMART" id="SM00490">
    <property type="entry name" value="HELICc"/>
    <property type="match status" value="1"/>
</dbReference>
<feature type="compositionally biased region" description="Basic residues" evidence="1">
    <location>
        <begin position="277"/>
        <end position="290"/>
    </location>
</feature>
<dbReference type="Proteomes" id="UP000569951">
    <property type="component" value="Unassembled WGS sequence"/>
</dbReference>
<organism evidence="3 4">
    <name type="scientific">Deinobacterium chartae</name>
    <dbReference type="NCBI Taxonomy" id="521158"/>
    <lineage>
        <taxon>Bacteria</taxon>
        <taxon>Thermotogati</taxon>
        <taxon>Deinococcota</taxon>
        <taxon>Deinococci</taxon>
        <taxon>Deinococcales</taxon>
        <taxon>Deinococcaceae</taxon>
        <taxon>Deinobacterium</taxon>
    </lineage>
</organism>
<feature type="domain" description="Helicase C-terminal" evidence="2">
    <location>
        <begin position="1098"/>
        <end position="1178"/>
    </location>
</feature>
<evidence type="ECO:0000313" key="3">
    <source>
        <dbReference type="EMBL" id="MBB6099407.1"/>
    </source>
</evidence>
<feature type="region of interest" description="Disordered" evidence="1">
    <location>
        <begin position="274"/>
        <end position="299"/>
    </location>
</feature>
<dbReference type="EMBL" id="JACHHG010000011">
    <property type="protein sequence ID" value="MBB6099407.1"/>
    <property type="molecule type" value="Genomic_DNA"/>
</dbReference>
<dbReference type="InterPro" id="IPR001650">
    <property type="entry name" value="Helicase_C-like"/>
</dbReference>
<dbReference type="SUPFAM" id="SSF52540">
    <property type="entry name" value="P-loop containing nucleoside triphosphate hydrolases"/>
    <property type="match status" value="1"/>
</dbReference>
<comment type="caution">
    <text evidence="3">The sequence shown here is derived from an EMBL/GenBank/DDBJ whole genome shotgun (WGS) entry which is preliminary data.</text>
</comment>
<dbReference type="InterPro" id="IPR027417">
    <property type="entry name" value="P-loop_NTPase"/>
</dbReference>
<evidence type="ECO:0000256" key="1">
    <source>
        <dbReference type="SAM" id="MobiDB-lite"/>
    </source>
</evidence>
<dbReference type="Gene3D" id="3.40.50.300">
    <property type="entry name" value="P-loop containing nucleotide triphosphate hydrolases"/>
    <property type="match status" value="1"/>
</dbReference>
<name>A0A841I148_9DEIO</name>